<dbReference type="InterPro" id="IPR052509">
    <property type="entry name" value="Metal_resp_DNA-bind_regulator"/>
</dbReference>
<dbReference type="Pfam" id="PF03551">
    <property type="entry name" value="PadR"/>
    <property type="match status" value="1"/>
</dbReference>
<dbReference type="InterPro" id="IPR036390">
    <property type="entry name" value="WH_DNA-bd_sf"/>
</dbReference>
<keyword evidence="3" id="KW-1185">Reference proteome</keyword>
<reference evidence="3" key="1">
    <citation type="submission" date="2016-06" db="EMBL/GenBank/DDBJ databases">
        <authorList>
            <person name="Varghese N."/>
            <person name="Submissions Spin"/>
        </authorList>
    </citation>
    <scope>NUCLEOTIDE SEQUENCE [LARGE SCALE GENOMIC DNA]</scope>
    <source>
        <strain evidence="3">DSM 43817</strain>
    </source>
</reference>
<accession>A0A1C6SKU4</accession>
<dbReference type="PANTHER" id="PTHR33169">
    <property type="entry name" value="PADR-FAMILY TRANSCRIPTIONAL REGULATOR"/>
    <property type="match status" value="1"/>
</dbReference>
<dbReference type="GO" id="GO:0003677">
    <property type="term" value="F:DNA binding"/>
    <property type="evidence" value="ECO:0007669"/>
    <property type="project" value="UniProtKB-KW"/>
</dbReference>
<evidence type="ECO:0000313" key="2">
    <source>
        <dbReference type="EMBL" id="SCL29809.1"/>
    </source>
</evidence>
<proteinExistence type="predicted"/>
<dbReference type="STRING" id="145854.GA0074692_2801"/>
<keyword evidence="2" id="KW-0238">DNA-binding</keyword>
<dbReference type="InterPro" id="IPR036388">
    <property type="entry name" value="WH-like_DNA-bd_sf"/>
</dbReference>
<dbReference type="SUPFAM" id="SSF46785">
    <property type="entry name" value="Winged helix' DNA-binding domain"/>
    <property type="match status" value="1"/>
</dbReference>
<dbReference type="EMBL" id="FMHW01000002">
    <property type="protein sequence ID" value="SCL29809.1"/>
    <property type="molecule type" value="Genomic_DNA"/>
</dbReference>
<gene>
    <name evidence="2" type="ORF">GA0074692_2801</name>
</gene>
<evidence type="ECO:0000259" key="1">
    <source>
        <dbReference type="Pfam" id="PF03551"/>
    </source>
</evidence>
<sequence>MPGLANFGRLSVLSSNEERRLPPRKGTGMHVRELRGLLHPFLLLLIFERPGHGYDLIGRLEELGIPDVEPAYVYRVLRGLERDRSLISRWETTEPGPARRRYELTVKGRADLRSMVGHLAQLDQVIGACMRRSADAFARSRDGHRDPCAASHR</sequence>
<dbReference type="AlphaFoldDB" id="A0A1C6SKU4"/>
<dbReference type="InterPro" id="IPR005149">
    <property type="entry name" value="Tscrpt_reg_PadR_N"/>
</dbReference>
<dbReference type="Gene3D" id="1.10.10.10">
    <property type="entry name" value="Winged helix-like DNA-binding domain superfamily/Winged helix DNA-binding domain"/>
    <property type="match status" value="1"/>
</dbReference>
<evidence type="ECO:0000313" key="3">
    <source>
        <dbReference type="Proteomes" id="UP000198959"/>
    </source>
</evidence>
<name>A0A1C6SKU4_9ACTN</name>
<dbReference type="Proteomes" id="UP000198959">
    <property type="component" value="Unassembled WGS sequence"/>
</dbReference>
<feature type="domain" description="Transcription regulator PadR N-terminal" evidence="1">
    <location>
        <begin position="42"/>
        <end position="113"/>
    </location>
</feature>
<organism evidence="2 3">
    <name type="scientific">Micromonospora pallida</name>
    <dbReference type="NCBI Taxonomy" id="145854"/>
    <lineage>
        <taxon>Bacteria</taxon>
        <taxon>Bacillati</taxon>
        <taxon>Actinomycetota</taxon>
        <taxon>Actinomycetes</taxon>
        <taxon>Micromonosporales</taxon>
        <taxon>Micromonosporaceae</taxon>
        <taxon>Micromonospora</taxon>
    </lineage>
</organism>
<protein>
    <submittedName>
        <fullName evidence="2">DNA-binding transcriptional regulator, PadR family</fullName>
    </submittedName>
</protein>
<dbReference type="PANTHER" id="PTHR33169:SF14">
    <property type="entry name" value="TRANSCRIPTIONAL REGULATOR RV3488"/>
    <property type="match status" value="1"/>
</dbReference>